<evidence type="ECO:0000313" key="7">
    <source>
        <dbReference type="EMBL" id="GFH44853.1"/>
    </source>
</evidence>
<evidence type="ECO:0000256" key="2">
    <source>
        <dbReference type="ARBA" id="ARBA00022692"/>
    </source>
</evidence>
<dbReference type="InterPro" id="IPR008547">
    <property type="entry name" value="DUF829_TMEM53"/>
</dbReference>
<evidence type="ECO:0000256" key="1">
    <source>
        <dbReference type="ARBA" id="ARBA00007387"/>
    </source>
</evidence>
<keyword evidence="2" id="KW-0812">Transmembrane</keyword>
<protein>
    <submittedName>
        <fullName evidence="7">Uncharacterized protein</fullName>
    </submittedName>
</protein>
<keyword evidence="3" id="KW-1133">Transmembrane helix</keyword>
<dbReference type="GO" id="GO:0005640">
    <property type="term" value="C:nuclear outer membrane"/>
    <property type="evidence" value="ECO:0007669"/>
    <property type="project" value="UniProtKB-SubCell"/>
</dbReference>
<proteinExistence type="inferred from homology"/>
<evidence type="ECO:0000256" key="5">
    <source>
        <dbReference type="ARBA" id="ARBA00023242"/>
    </source>
</evidence>
<dbReference type="PANTHER" id="PTHR12265:SF30">
    <property type="entry name" value="TRANSMEMBRANE PROTEIN 53"/>
    <property type="match status" value="1"/>
</dbReference>
<accession>A0AAD3GZS7</accession>
<dbReference type="Gene3D" id="3.40.50.1820">
    <property type="entry name" value="alpha/beta hydrolase"/>
    <property type="match status" value="1"/>
</dbReference>
<evidence type="ECO:0000256" key="6">
    <source>
        <dbReference type="ARBA" id="ARBA00034303"/>
    </source>
</evidence>
<dbReference type="SUPFAM" id="SSF53474">
    <property type="entry name" value="alpha/beta-Hydrolases"/>
    <property type="match status" value="1"/>
</dbReference>
<keyword evidence="5" id="KW-0539">Nucleus</keyword>
<sequence length="274" mass="32093">MNEKNGQAHPASPLVVLAGWLGCKPSSLKRYAQLYKSLGFHVRIEIASPISIVRTSLVANEEMIHQHAVDIVNAIYHEYSHGCSYIILHVFSNGGCFLYEAIRDLVLQVHNKGKQKKCKFFREKFHGIVFDSAPAYYRDNQELLQNALKYCTIEDRRAVQRYLDKREKSNLSREEKIQRANEYWNHMMQDGMKVEKLFVLSKNDALTPFEPLWELIEHQKKLHGNRINTMVFMESEHCRHLLNFEREYINAIRGFIKKIEITRISDGKNIQSRI</sequence>
<evidence type="ECO:0000256" key="3">
    <source>
        <dbReference type="ARBA" id="ARBA00022989"/>
    </source>
</evidence>
<dbReference type="Pfam" id="PF05705">
    <property type="entry name" value="DUF829"/>
    <property type="match status" value="1"/>
</dbReference>
<comment type="caution">
    <text evidence="7">The sequence shown here is derived from an EMBL/GenBank/DDBJ whole genome shotgun (WGS) entry which is preliminary data.</text>
</comment>
<dbReference type="EMBL" id="BLLK01000020">
    <property type="protein sequence ID" value="GFH44853.1"/>
    <property type="molecule type" value="Genomic_DNA"/>
</dbReference>
<comment type="subcellular location">
    <subcellularLocation>
        <location evidence="6">Nucleus outer membrane</location>
        <topology evidence="6">Single-pass membrane protein</topology>
    </subcellularLocation>
</comment>
<gene>
    <name evidence="7" type="ORF">CTEN210_01327</name>
</gene>
<evidence type="ECO:0000313" key="8">
    <source>
        <dbReference type="Proteomes" id="UP001054902"/>
    </source>
</evidence>
<dbReference type="AlphaFoldDB" id="A0AAD3GZS7"/>
<dbReference type="PROSITE" id="PS51257">
    <property type="entry name" value="PROKAR_LIPOPROTEIN"/>
    <property type="match status" value="1"/>
</dbReference>
<comment type="similarity">
    <text evidence="1">Belongs to the TMEM53 family.</text>
</comment>
<keyword evidence="8" id="KW-1185">Reference proteome</keyword>
<reference evidence="7 8" key="1">
    <citation type="journal article" date="2021" name="Sci. Rep.">
        <title>The genome of the diatom Chaetoceros tenuissimus carries an ancient integrated fragment of an extant virus.</title>
        <authorList>
            <person name="Hongo Y."/>
            <person name="Kimura K."/>
            <person name="Takaki Y."/>
            <person name="Yoshida Y."/>
            <person name="Baba S."/>
            <person name="Kobayashi G."/>
            <person name="Nagasaki K."/>
            <person name="Hano T."/>
            <person name="Tomaru Y."/>
        </authorList>
    </citation>
    <scope>NUCLEOTIDE SEQUENCE [LARGE SCALE GENOMIC DNA]</scope>
    <source>
        <strain evidence="7 8">NIES-3715</strain>
    </source>
</reference>
<evidence type="ECO:0000256" key="4">
    <source>
        <dbReference type="ARBA" id="ARBA00023136"/>
    </source>
</evidence>
<dbReference type="PANTHER" id="PTHR12265">
    <property type="entry name" value="TRANSMEMBRANE PROTEIN 53"/>
    <property type="match status" value="1"/>
</dbReference>
<organism evidence="7 8">
    <name type="scientific">Chaetoceros tenuissimus</name>
    <dbReference type="NCBI Taxonomy" id="426638"/>
    <lineage>
        <taxon>Eukaryota</taxon>
        <taxon>Sar</taxon>
        <taxon>Stramenopiles</taxon>
        <taxon>Ochrophyta</taxon>
        <taxon>Bacillariophyta</taxon>
        <taxon>Coscinodiscophyceae</taxon>
        <taxon>Chaetocerotophycidae</taxon>
        <taxon>Chaetocerotales</taxon>
        <taxon>Chaetocerotaceae</taxon>
        <taxon>Chaetoceros</taxon>
    </lineage>
</organism>
<name>A0AAD3GZS7_9STRA</name>
<dbReference type="Proteomes" id="UP001054902">
    <property type="component" value="Unassembled WGS sequence"/>
</dbReference>
<dbReference type="InterPro" id="IPR029058">
    <property type="entry name" value="AB_hydrolase_fold"/>
</dbReference>
<keyword evidence="4" id="KW-0472">Membrane</keyword>